<feature type="compositionally biased region" description="Polar residues" evidence="1">
    <location>
        <begin position="628"/>
        <end position="645"/>
    </location>
</feature>
<sequence>GASKSSLLRYKVKPVASSKSILNPVSNLKNSVEMLPCVTVKPDDTLTFDPVKEPKKRKPRQRKSKQNPQNLNLVAPITSREPKGVFVTSLRTGQGLVPVRLLFPDMGDGSDEIPEVREDDVFVTHLTKPTAGHKNAKLATIQSSVPSKNISDKISAPNVPYISVDDGTGSETDSDTEQSFMTEEQDIRLLNTLLTSSKQSQNKTADEVTVNLSEQQAAFSHGPLDFTITGSRIGGLQGVSSFQEMKRSVPNLVAKEKADVLELKTSKASPCSMPDQSVEKPLNGQIQSKLASDLTPNIGQLTKDRDQCVHESTRQGKQNIQEIINNNNENPAMDESCDLKIESVFSLKNHKDHLGLEDFNSIIDLSEDVQADSFNVCLSNDWKQIIVPCFVVVERLSKAEVRCQGGYESLSRCSTHCRKRTLDYLCKLNLLACDDLPDVQSVSPPKKVGQMCEPETDQAEMLPHTTINPDPCVVMNPDPCVVMNPDPCVVMNPDPSLPEPACPIPVTGTTHEARPLTPSSLSLVGKGTSKSPQDVPNANKSPGSKSKKSPVSDYDLMNKNAGFHKLLQRLKKQVEKRRKQLQKCKKCQKRKRKQKIALEQGRGAESNVSQALPEQTPEYHHSDLNESVGGSQSLHAKSLSNFNSSSEKRIRKRRTDQNISPGVKGQNISPGVKGHYSD</sequence>
<feature type="non-terminal residue" evidence="2">
    <location>
        <position position="678"/>
    </location>
</feature>
<feature type="compositionally biased region" description="Basic residues" evidence="1">
    <location>
        <begin position="571"/>
        <end position="595"/>
    </location>
</feature>
<evidence type="ECO:0000313" key="2">
    <source>
        <dbReference type="EMBL" id="CAL1542112.1"/>
    </source>
</evidence>
<evidence type="ECO:0000313" key="3">
    <source>
        <dbReference type="Proteomes" id="UP001497497"/>
    </source>
</evidence>
<dbReference type="Proteomes" id="UP001497497">
    <property type="component" value="Unassembled WGS sequence"/>
</dbReference>
<dbReference type="AlphaFoldDB" id="A0AAV2I602"/>
<comment type="caution">
    <text evidence="2">The sequence shown here is derived from an EMBL/GenBank/DDBJ whole genome shotgun (WGS) entry which is preliminary data.</text>
</comment>
<gene>
    <name evidence="2" type="ORF">GSLYS_00015718001</name>
</gene>
<feature type="region of interest" description="Disordered" evidence="1">
    <location>
        <begin position="46"/>
        <end position="71"/>
    </location>
</feature>
<reference evidence="2 3" key="1">
    <citation type="submission" date="2024-04" db="EMBL/GenBank/DDBJ databases">
        <authorList>
            <consortium name="Genoscope - CEA"/>
            <person name="William W."/>
        </authorList>
    </citation>
    <scope>NUCLEOTIDE SEQUENCE [LARGE SCALE GENOMIC DNA]</scope>
</reference>
<keyword evidence="3" id="KW-1185">Reference proteome</keyword>
<name>A0AAV2I602_LYMST</name>
<accession>A0AAV2I602</accession>
<feature type="region of interest" description="Disordered" evidence="1">
    <location>
        <begin position="571"/>
        <end position="678"/>
    </location>
</feature>
<evidence type="ECO:0000256" key="1">
    <source>
        <dbReference type="SAM" id="MobiDB-lite"/>
    </source>
</evidence>
<feature type="non-terminal residue" evidence="2">
    <location>
        <position position="1"/>
    </location>
</feature>
<proteinExistence type="predicted"/>
<dbReference type="EMBL" id="CAXITT010000470">
    <property type="protein sequence ID" value="CAL1542112.1"/>
    <property type="molecule type" value="Genomic_DNA"/>
</dbReference>
<feature type="region of interest" description="Disordered" evidence="1">
    <location>
        <begin position="501"/>
        <end position="556"/>
    </location>
</feature>
<organism evidence="2 3">
    <name type="scientific">Lymnaea stagnalis</name>
    <name type="common">Great pond snail</name>
    <name type="synonym">Helix stagnalis</name>
    <dbReference type="NCBI Taxonomy" id="6523"/>
    <lineage>
        <taxon>Eukaryota</taxon>
        <taxon>Metazoa</taxon>
        <taxon>Spiralia</taxon>
        <taxon>Lophotrochozoa</taxon>
        <taxon>Mollusca</taxon>
        <taxon>Gastropoda</taxon>
        <taxon>Heterobranchia</taxon>
        <taxon>Euthyneura</taxon>
        <taxon>Panpulmonata</taxon>
        <taxon>Hygrophila</taxon>
        <taxon>Lymnaeoidea</taxon>
        <taxon>Lymnaeidae</taxon>
        <taxon>Lymnaea</taxon>
    </lineage>
</organism>
<feature type="compositionally biased region" description="Polar residues" evidence="1">
    <location>
        <begin position="517"/>
        <end position="539"/>
    </location>
</feature>
<feature type="compositionally biased region" description="Basic residues" evidence="1">
    <location>
        <begin position="54"/>
        <end position="65"/>
    </location>
</feature>
<protein>
    <submittedName>
        <fullName evidence="2">Uncharacterized protein</fullName>
    </submittedName>
</protein>